<sequence length="96" mass="10221">MIFPYFLVQELDLEPRNLSPLQELPDLPCSASSPPAALALWGRIGLFPAEIPQIPAGFFPLALPPASPNLQSGSLLANSGSETEDEETTGSDELKS</sequence>
<evidence type="ECO:0000256" key="1">
    <source>
        <dbReference type="SAM" id="MobiDB-lite"/>
    </source>
</evidence>
<proteinExistence type="predicted"/>
<dbReference type="EMBL" id="BPVZ01000003">
    <property type="protein sequence ID" value="GKU89232.1"/>
    <property type="molecule type" value="Genomic_DNA"/>
</dbReference>
<accession>A0AAV5HRR3</accession>
<reference evidence="2 3" key="1">
    <citation type="journal article" date="2021" name="Commun. Biol.">
        <title>The genome of Shorea leprosula (Dipterocarpaceae) highlights the ecological relevance of drought in aseasonal tropical rainforests.</title>
        <authorList>
            <person name="Ng K.K.S."/>
            <person name="Kobayashi M.J."/>
            <person name="Fawcett J.A."/>
            <person name="Hatakeyama M."/>
            <person name="Paape T."/>
            <person name="Ng C.H."/>
            <person name="Ang C.C."/>
            <person name="Tnah L.H."/>
            <person name="Lee C.T."/>
            <person name="Nishiyama T."/>
            <person name="Sese J."/>
            <person name="O'Brien M.J."/>
            <person name="Copetti D."/>
            <person name="Mohd Noor M.I."/>
            <person name="Ong R.C."/>
            <person name="Putra M."/>
            <person name="Sireger I.Z."/>
            <person name="Indrioko S."/>
            <person name="Kosugi Y."/>
            <person name="Izuno A."/>
            <person name="Isagi Y."/>
            <person name="Lee S.L."/>
            <person name="Shimizu K.K."/>
        </authorList>
    </citation>
    <scope>NUCLEOTIDE SEQUENCE [LARGE SCALE GENOMIC DNA]</scope>
    <source>
        <strain evidence="2">214</strain>
    </source>
</reference>
<evidence type="ECO:0000313" key="3">
    <source>
        <dbReference type="Proteomes" id="UP001054252"/>
    </source>
</evidence>
<keyword evidence="3" id="KW-1185">Reference proteome</keyword>
<gene>
    <name evidence="2" type="ORF">SLEP1_g3398</name>
</gene>
<protein>
    <submittedName>
        <fullName evidence="2">Uncharacterized protein</fullName>
    </submittedName>
</protein>
<feature type="region of interest" description="Disordered" evidence="1">
    <location>
        <begin position="70"/>
        <end position="96"/>
    </location>
</feature>
<dbReference type="AlphaFoldDB" id="A0AAV5HRR3"/>
<organism evidence="2 3">
    <name type="scientific">Rubroshorea leprosula</name>
    <dbReference type="NCBI Taxonomy" id="152421"/>
    <lineage>
        <taxon>Eukaryota</taxon>
        <taxon>Viridiplantae</taxon>
        <taxon>Streptophyta</taxon>
        <taxon>Embryophyta</taxon>
        <taxon>Tracheophyta</taxon>
        <taxon>Spermatophyta</taxon>
        <taxon>Magnoliopsida</taxon>
        <taxon>eudicotyledons</taxon>
        <taxon>Gunneridae</taxon>
        <taxon>Pentapetalae</taxon>
        <taxon>rosids</taxon>
        <taxon>malvids</taxon>
        <taxon>Malvales</taxon>
        <taxon>Dipterocarpaceae</taxon>
        <taxon>Rubroshorea</taxon>
    </lineage>
</organism>
<comment type="caution">
    <text evidence="2">The sequence shown here is derived from an EMBL/GenBank/DDBJ whole genome shotgun (WGS) entry which is preliminary data.</text>
</comment>
<name>A0AAV5HRR3_9ROSI</name>
<dbReference type="Proteomes" id="UP001054252">
    <property type="component" value="Unassembled WGS sequence"/>
</dbReference>
<evidence type="ECO:0000313" key="2">
    <source>
        <dbReference type="EMBL" id="GKU89232.1"/>
    </source>
</evidence>